<evidence type="ECO:0000256" key="1">
    <source>
        <dbReference type="ARBA" id="ARBA00004604"/>
    </source>
</evidence>
<dbReference type="STRING" id="2018661.A0A2A2KEV6"/>
<evidence type="ECO:0000256" key="8">
    <source>
        <dbReference type="PIRNR" id="PIRNR005586"/>
    </source>
</evidence>
<keyword evidence="13" id="KW-1185">Reference proteome</keyword>
<reference evidence="12 13" key="1">
    <citation type="journal article" date="2017" name="Curr. Biol.">
        <title>Genome architecture and evolution of a unichromosomal asexual nematode.</title>
        <authorList>
            <person name="Fradin H."/>
            <person name="Zegar C."/>
            <person name="Gutwein M."/>
            <person name="Lucas J."/>
            <person name="Kovtun M."/>
            <person name="Corcoran D."/>
            <person name="Baugh L.R."/>
            <person name="Kiontke K."/>
            <person name="Gunsalus K."/>
            <person name="Fitch D.H."/>
            <person name="Piano F."/>
        </authorList>
    </citation>
    <scope>NUCLEOTIDE SEQUENCE [LARGE SCALE GENOMIC DNA]</scope>
    <source>
        <strain evidence="12">PF1309</strain>
    </source>
</reference>
<keyword evidence="4 10" id="KW-0863">Zinc-finger</keyword>
<dbReference type="GO" id="GO:0006363">
    <property type="term" value="P:termination of RNA polymerase I transcription"/>
    <property type="evidence" value="ECO:0007669"/>
    <property type="project" value="TreeGrafter"/>
</dbReference>
<dbReference type="PANTHER" id="PTHR11239:SF14">
    <property type="entry name" value="DNA-DIRECTED RNA POLYMERASE I SUBUNIT RPA12"/>
    <property type="match status" value="1"/>
</dbReference>
<dbReference type="AlphaFoldDB" id="A0A2A2KEV6"/>
<dbReference type="CDD" id="cd10507">
    <property type="entry name" value="Zn-ribbon_RPA12"/>
    <property type="match status" value="1"/>
</dbReference>
<evidence type="ECO:0000256" key="9">
    <source>
        <dbReference type="PIRSR" id="PIRSR005586-1"/>
    </source>
</evidence>
<dbReference type="SMART" id="SM00440">
    <property type="entry name" value="ZnF_C2C2"/>
    <property type="match status" value="1"/>
</dbReference>
<comment type="subcellular location">
    <subcellularLocation>
        <location evidence="1">Nucleus</location>
        <location evidence="1">Nucleolus</location>
    </subcellularLocation>
</comment>
<feature type="binding site" evidence="9">
    <location>
        <position position="83"/>
    </location>
    <ligand>
        <name>Zn(2+)</name>
        <dbReference type="ChEBI" id="CHEBI:29105"/>
        <label>2</label>
    </ligand>
</feature>
<evidence type="ECO:0000256" key="2">
    <source>
        <dbReference type="ARBA" id="ARBA00022478"/>
    </source>
</evidence>
<dbReference type="PANTHER" id="PTHR11239">
    <property type="entry name" value="DNA-DIRECTED RNA POLYMERASE"/>
    <property type="match status" value="1"/>
</dbReference>
<name>A0A2A2KEV6_9BILA</name>
<dbReference type="SUPFAM" id="SSF57783">
    <property type="entry name" value="Zinc beta-ribbon"/>
    <property type="match status" value="1"/>
</dbReference>
<comment type="caution">
    <text evidence="12">The sequence shown here is derived from an EMBL/GenBank/DDBJ whole genome shotgun (WGS) entry which is preliminary data.</text>
</comment>
<dbReference type="InterPro" id="IPR034004">
    <property type="entry name" value="Zn_ribbon_RPA12_C"/>
</dbReference>
<feature type="zinc finger region" description="C4-type" evidence="10">
    <location>
        <begin position="13"/>
        <end position="35"/>
    </location>
</feature>
<dbReference type="OrthoDB" id="10056816at2759"/>
<evidence type="ECO:0000256" key="7">
    <source>
        <dbReference type="ARBA" id="ARBA00044497"/>
    </source>
</evidence>
<dbReference type="GO" id="GO:0005736">
    <property type="term" value="C:RNA polymerase I complex"/>
    <property type="evidence" value="ECO:0007669"/>
    <property type="project" value="TreeGrafter"/>
</dbReference>
<dbReference type="GO" id="GO:0003676">
    <property type="term" value="F:nucleic acid binding"/>
    <property type="evidence" value="ECO:0007669"/>
    <property type="project" value="InterPro"/>
</dbReference>
<dbReference type="InterPro" id="IPR001222">
    <property type="entry name" value="Znf_TFIIS"/>
</dbReference>
<dbReference type="EMBL" id="LIAE01008785">
    <property type="protein sequence ID" value="PAV72447.1"/>
    <property type="molecule type" value="Genomic_DNA"/>
</dbReference>
<evidence type="ECO:0000256" key="10">
    <source>
        <dbReference type="PIRSR" id="PIRSR005586-2"/>
    </source>
</evidence>
<feature type="domain" description="TFIIS-type" evidence="11">
    <location>
        <begin position="76"/>
        <end position="116"/>
    </location>
</feature>
<dbReference type="Proteomes" id="UP000218231">
    <property type="component" value="Unassembled WGS sequence"/>
</dbReference>
<feature type="binding site" evidence="9">
    <location>
        <position position="13"/>
    </location>
    <ligand>
        <name>Zn(2+)</name>
        <dbReference type="ChEBI" id="CHEBI:29105"/>
        <label>1</label>
    </ligand>
</feature>
<dbReference type="PROSITE" id="PS51133">
    <property type="entry name" value="ZF_TFIIS_2"/>
    <property type="match status" value="1"/>
</dbReference>
<keyword evidence="6 8" id="KW-0539">Nucleus</keyword>
<dbReference type="Gene3D" id="2.20.25.10">
    <property type="match status" value="1"/>
</dbReference>
<proteinExistence type="inferred from homology"/>
<evidence type="ECO:0000256" key="5">
    <source>
        <dbReference type="ARBA" id="ARBA00022833"/>
    </source>
</evidence>
<comment type="function">
    <text evidence="8">DNA-dependent RNA polymerase catalyzes the transcription of DNA into RNA using the four ribonucleoside triphosphates as substrates.</text>
</comment>
<gene>
    <name evidence="12" type="ORF">WR25_02634</name>
</gene>
<keyword evidence="8" id="KW-0804">Transcription</keyword>
<dbReference type="Pfam" id="PF01096">
    <property type="entry name" value="Zn_ribbon_TFIIS"/>
    <property type="match status" value="1"/>
</dbReference>
<evidence type="ECO:0000256" key="3">
    <source>
        <dbReference type="ARBA" id="ARBA00022723"/>
    </source>
</evidence>
<sequence length="119" mass="13411">MSINFKSTDSNFCGLCGTILPLPATAPQAVACKLCGTNWMVKEKHDHLVYRVEKIYERTVADTDEMEKEEGHDAIVDHVCPKCGHNKATYATMQTRSADEGQTVFYTCLKCKRKDIEYS</sequence>
<feature type="binding site" evidence="9">
    <location>
        <position position="80"/>
    </location>
    <ligand>
        <name>Zn(2+)</name>
        <dbReference type="ChEBI" id="CHEBI:29105"/>
        <label>2</label>
    </ligand>
</feature>
<feature type="binding site" evidence="9">
    <location>
        <position position="108"/>
    </location>
    <ligand>
        <name>Zn(2+)</name>
        <dbReference type="ChEBI" id="CHEBI:29105"/>
        <label>2</label>
    </ligand>
</feature>
<dbReference type="PIRSF" id="PIRSF005586">
    <property type="entry name" value="RNApol_RpoM"/>
    <property type="match status" value="1"/>
</dbReference>
<organism evidence="12 13">
    <name type="scientific">Diploscapter pachys</name>
    <dbReference type="NCBI Taxonomy" id="2018661"/>
    <lineage>
        <taxon>Eukaryota</taxon>
        <taxon>Metazoa</taxon>
        <taxon>Ecdysozoa</taxon>
        <taxon>Nematoda</taxon>
        <taxon>Chromadorea</taxon>
        <taxon>Rhabditida</taxon>
        <taxon>Rhabditina</taxon>
        <taxon>Rhabditomorpha</taxon>
        <taxon>Rhabditoidea</taxon>
        <taxon>Rhabditidae</taxon>
        <taxon>Diploscapter</taxon>
    </lineage>
</organism>
<evidence type="ECO:0000256" key="4">
    <source>
        <dbReference type="ARBA" id="ARBA00022771"/>
    </source>
</evidence>
<keyword evidence="3 9" id="KW-0479">Metal-binding</keyword>
<dbReference type="InterPro" id="IPR012164">
    <property type="entry name" value="Rpa12/Rpb9/Rpc10/TFS"/>
</dbReference>
<feature type="binding site" evidence="9">
    <location>
        <position position="32"/>
    </location>
    <ligand>
        <name>Zn(2+)</name>
        <dbReference type="ChEBI" id="CHEBI:29105"/>
        <label>1</label>
    </ligand>
</feature>
<protein>
    <recommendedName>
        <fullName evidence="8">DNA-directed RNA polymerase subunit</fullName>
    </recommendedName>
</protein>
<feature type="binding site" evidence="9">
    <location>
        <position position="111"/>
    </location>
    <ligand>
        <name>Zn(2+)</name>
        <dbReference type="ChEBI" id="CHEBI:29105"/>
        <label>2</label>
    </ligand>
</feature>
<evidence type="ECO:0000259" key="11">
    <source>
        <dbReference type="PROSITE" id="PS51133"/>
    </source>
</evidence>
<evidence type="ECO:0000313" key="13">
    <source>
        <dbReference type="Proteomes" id="UP000218231"/>
    </source>
</evidence>
<feature type="binding site" evidence="9">
    <location>
        <position position="16"/>
    </location>
    <ligand>
        <name>Zn(2+)</name>
        <dbReference type="ChEBI" id="CHEBI:29105"/>
        <label>1</label>
    </ligand>
</feature>
<keyword evidence="2 8" id="KW-0240">DNA-directed RNA polymerase</keyword>
<accession>A0A2A2KEV6</accession>
<comment type="similarity">
    <text evidence="8">Belongs to the archaeal rpoM/eukaryotic RPA12/RPB9/RPC11 RNA polymerase family.</text>
</comment>
<evidence type="ECO:0000313" key="12">
    <source>
        <dbReference type="EMBL" id="PAV72447.1"/>
    </source>
</evidence>
<dbReference type="GO" id="GO:0003899">
    <property type="term" value="F:DNA-directed RNA polymerase activity"/>
    <property type="evidence" value="ECO:0007669"/>
    <property type="project" value="InterPro"/>
</dbReference>
<feature type="binding site" evidence="9">
    <location>
        <position position="35"/>
    </location>
    <ligand>
        <name>Zn(2+)</name>
        <dbReference type="ChEBI" id="CHEBI:29105"/>
        <label>1</label>
    </ligand>
</feature>
<evidence type="ECO:0000256" key="6">
    <source>
        <dbReference type="ARBA" id="ARBA00023242"/>
    </source>
</evidence>
<dbReference type="GO" id="GO:0008270">
    <property type="term" value="F:zinc ion binding"/>
    <property type="evidence" value="ECO:0007669"/>
    <property type="project" value="UniProtKB-KW"/>
</dbReference>
<keyword evidence="5 9" id="KW-0862">Zinc</keyword>
<comment type="function">
    <text evidence="7">Core component of RNA polymerase I (Pol I), a DNA-dependent RNA polymerase which synthesizes ribosomal RNA precursors using the four ribonucleoside triphosphates as substrates. Can mediate Pol I proofreading of the nascent RNA transcript. Anchors into the Pol I active site to monitor transcription fidelity and cleave mis-incorporated 5'-ribonucleotides.</text>
</comment>